<evidence type="ECO:0000256" key="1">
    <source>
        <dbReference type="ARBA" id="ARBA00022801"/>
    </source>
</evidence>
<accession>A0A6J5LED7</accession>
<proteinExistence type="predicted"/>
<feature type="domain" description="Nudix hydrolase" evidence="2">
    <location>
        <begin position="3"/>
        <end position="129"/>
    </location>
</feature>
<name>A0A6J5LED7_9CAUD</name>
<dbReference type="InterPro" id="IPR015797">
    <property type="entry name" value="NUDIX_hydrolase-like_dom_sf"/>
</dbReference>
<dbReference type="PANTHER" id="PTHR43736:SF1">
    <property type="entry name" value="DIHYDRONEOPTERIN TRIPHOSPHATE DIPHOSPHATASE"/>
    <property type="match status" value="1"/>
</dbReference>
<dbReference type="PROSITE" id="PS51462">
    <property type="entry name" value="NUDIX"/>
    <property type="match status" value="1"/>
</dbReference>
<dbReference type="InterPro" id="IPR000086">
    <property type="entry name" value="NUDIX_hydrolase_dom"/>
</dbReference>
<dbReference type="EMBL" id="LR796274">
    <property type="protein sequence ID" value="CAB4132954.1"/>
    <property type="molecule type" value="Genomic_DNA"/>
</dbReference>
<reference evidence="3" key="1">
    <citation type="submission" date="2020-04" db="EMBL/GenBank/DDBJ databases">
        <authorList>
            <person name="Chiriac C."/>
            <person name="Salcher M."/>
            <person name="Ghai R."/>
            <person name="Kavagutti S V."/>
        </authorList>
    </citation>
    <scope>NUCLEOTIDE SEQUENCE</scope>
</reference>
<dbReference type="PANTHER" id="PTHR43736">
    <property type="entry name" value="ADP-RIBOSE PYROPHOSPHATASE"/>
    <property type="match status" value="1"/>
</dbReference>
<dbReference type="GO" id="GO:0016787">
    <property type="term" value="F:hydrolase activity"/>
    <property type="evidence" value="ECO:0007669"/>
    <property type="project" value="UniProtKB-KW"/>
</dbReference>
<keyword evidence="1 3" id="KW-0378">Hydrolase</keyword>
<evidence type="ECO:0000313" key="3">
    <source>
        <dbReference type="EMBL" id="CAB4132954.1"/>
    </source>
</evidence>
<evidence type="ECO:0000259" key="2">
    <source>
        <dbReference type="PROSITE" id="PS51462"/>
    </source>
</evidence>
<dbReference type="Gene3D" id="3.90.79.10">
    <property type="entry name" value="Nucleoside Triphosphate Pyrophosphohydrolase"/>
    <property type="match status" value="1"/>
</dbReference>
<protein>
    <submittedName>
        <fullName evidence="3">MutT NTP pyrophosphohydrolases including oxidative damage repair enzymes</fullName>
    </submittedName>
</protein>
<sequence length="148" mass="16917">MESSNIGCGALIYSKSTKRYLFLLRNQKRHAGSWGLVGGGVESGETPAEALQREIIEEIGGIEFEKIIPLEKFTSDNKNFEYHTYLLTVEHEFVPQLNDEHRGYAWTSIDDHPKPLHPGVWRTFNFKSVIEKIRTVETVISQLPEQTV</sequence>
<dbReference type="InterPro" id="IPR020084">
    <property type="entry name" value="NUDIX_hydrolase_CS"/>
</dbReference>
<organism evidence="3">
    <name type="scientific">uncultured Caudovirales phage</name>
    <dbReference type="NCBI Taxonomy" id="2100421"/>
    <lineage>
        <taxon>Viruses</taxon>
        <taxon>Duplodnaviria</taxon>
        <taxon>Heunggongvirae</taxon>
        <taxon>Uroviricota</taxon>
        <taxon>Caudoviricetes</taxon>
        <taxon>Peduoviridae</taxon>
        <taxon>Maltschvirus</taxon>
        <taxon>Maltschvirus maltsch</taxon>
    </lineage>
</organism>
<gene>
    <name evidence="3" type="ORF">UFOVP257_24</name>
</gene>
<dbReference type="PROSITE" id="PS00893">
    <property type="entry name" value="NUDIX_BOX"/>
    <property type="match status" value="1"/>
</dbReference>
<dbReference type="Pfam" id="PF00293">
    <property type="entry name" value="NUDIX"/>
    <property type="match status" value="1"/>
</dbReference>
<dbReference type="SUPFAM" id="SSF55811">
    <property type="entry name" value="Nudix"/>
    <property type="match status" value="1"/>
</dbReference>